<dbReference type="AlphaFoldDB" id="A0A8J3PB86"/>
<gene>
    <name evidence="1" type="ORF">Cco03nite_77560</name>
</gene>
<organism evidence="1 2">
    <name type="scientific">Catellatospora coxensis</name>
    <dbReference type="NCBI Taxonomy" id="310354"/>
    <lineage>
        <taxon>Bacteria</taxon>
        <taxon>Bacillati</taxon>
        <taxon>Actinomycetota</taxon>
        <taxon>Actinomycetes</taxon>
        <taxon>Micromonosporales</taxon>
        <taxon>Micromonosporaceae</taxon>
        <taxon>Catellatospora</taxon>
    </lineage>
</organism>
<evidence type="ECO:0000313" key="2">
    <source>
        <dbReference type="Proteomes" id="UP000630887"/>
    </source>
</evidence>
<comment type="caution">
    <text evidence="1">The sequence shown here is derived from an EMBL/GenBank/DDBJ whole genome shotgun (WGS) entry which is preliminary data.</text>
</comment>
<protein>
    <submittedName>
        <fullName evidence="1">Uncharacterized protein</fullName>
    </submittedName>
</protein>
<dbReference type="EMBL" id="BONI01000112">
    <property type="protein sequence ID" value="GIG11056.1"/>
    <property type="molecule type" value="Genomic_DNA"/>
</dbReference>
<reference evidence="1 2" key="1">
    <citation type="submission" date="2021-01" db="EMBL/GenBank/DDBJ databases">
        <title>Whole genome shotgun sequence of Catellatospora coxensis NBRC 107359.</title>
        <authorList>
            <person name="Komaki H."/>
            <person name="Tamura T."/>
        </authorList>
    </citation>
    <scope>NUCLEOTIDE SEQUENCE [LARGE SCALE GENOMIC DNA]</scope>
    <source>
        <strain evidence="1 2">NBRC 107359</strain>
    </source>
</reference>
<proteinExistence type="predicted"/>
<sequence length="342" mass="38242">MALDLEVARRLAYIRYLHQLGIDQGKLPPPMSSVALLMLHDAIESYYLLAGEHLGTTGSYDFDGYPAAINAKLPTGTSITGKQAMKRLNKARVALKHHGLHPDPAAIDLAVSDAATFMAANTPLIFGVDYETVSMADVITQQQIRDLVKAAETSSAAGDRIDAMCSLAHAMQQLLMPHSRGNGFDDPSPFQFSSRFTWPLSEYDIKEALSPPRIRGGDSRLRLEAHRNTDRLARQIKDNADTLKKVTELVRLVAMGFDRAGYERFKRLTPVVRMYSTEYEFAAVKGYDPSAEEYQFCHQFVIGCAIRFSAIEANLSSPTWWPPRHQREWEPIKRIKIGEGDD</sequence>
<dbReference type="Proteomes" id="UP000630887">
    <property type="component" value="Unassembled WGS sequence"/>
</dbReference>
<accession>A0A8J3PB86</accession>
<keyword evidence="2" id="KW-1185">Reference proteome</keyword>
<name>A0A8J3PB86_9ACTN</name>
<evidence type="ECO:0000313" key="1">
    <source>
        <dbReference type="EMBL" id="GIG11056.1"/>
    </source>
</evidence>
<dbReference type="RefSeq" id="WP_203699011.1">
    <property type="nucleotide sequence ID" value="NZ_BAAALC010000095.1"/>
</dbReference>